<keyword evidence="1" id="KW-0812">Transmembrane</keyword>
<organism evidence="2">
    <name type="scientific">hydrothermal vent metagenome</name>
    <dbReference type="NCBI Taxonomy" id="652676"/>
    <lineage>
        <taxon>unclassified sequences</taxon>
        <taxon>metagenomes</taxon>
        <taxon>ecological metagenomes</taxon>
    </lineage>
</organism>
<gene>
    <name evidence="2" type="ORF">MNBD_GAMMA14-1205</name>
</gene>
<proteinExistence type="predicted"/>
<evidence type="ECO:0000313" key="2">
    <source>
        <dbReference type="EMBL" id="VAW79808.1"/>
    </source>
</evidence>
<accession>A0A3B0YFX5</accession>
<protein>
    <submittedName>
        <fullName evidence="2">Uncharacterized protein</fullName>
    </submittedName>
</protein>
<keyword evidence="1" id="KW-1133">Transmembrane helix</keyword>
<name>A0A3B0YFX5_9ZZZZ</name>
<sequence>MHTQSLSNEESIVYKRSRFPGLIWLMLLVAIFIVAGCGGGGSGSDSDSGEVVISLTDAEGDFATYTVDVLSIKLTRADGTEVETLPLATRVDFAQYTDVSEFLTTATVPNGRYVKGSMVLDYSNADIRVEDASGDAQPATAIVDTN</sequence>
<dbReference type="EMBL" id="UOFM01000326">
    <property type="protein sequence ID" value="VAW79808.1"/>
    <property type="molecule type" value="Genomic_DNA"/>
</dbReference>
<reference evidence="2" key="1">
    <citation type="submission" date="2018-06" db="EMBL/GenBank/DDBJ databases">
        <authorList>
            <person name="Zhirakovskaya E."/>
        </authorList>
    </citation>
    <scope>NUCLEOTIDE SEQUENCE</scope>
</reference>
<evidence type="ECO:0000256" key="1">
    <source>
        <dbReference type="SAM" id="Phobius"/>
    </source>
</evidence>
<dbReference type="AlphaFoldDB" id="A0A3B0YFX5"/>
<feature type="non-terminal residue" evidence="2">
    <location>
        <position position="146"/>
    </location>
</feature>
<feature type="transmembrane region" description="Helical" evidence="1">
    <location>
        <begin position="21"/>
        <end position="41"/>
    </location>
</feature>
<keyword evidence="1" id="KW-0472">Membrane</keyword>